<dbReference type="OrthoDB" id="9792858at2"/>
<feature type="transmembrane region" description="Helical" evidence="2">
    <location>
        <begin position="54"/>
        <end position="73"/>
    </location>
</feature>
<keyword evidence="2" id="KW-0472">Membrane</keyword>
<dbReference type="KEGG" id="aym:YM304_09230"/>
<dbReference type="Proteomes" id="UP000011863">
    <property type="component" value="Chromosome"/>
</dbReference>
<evidence type="ECO:0000256" key="1">
    <source>
        <dbReference type="SAM" id="MobiDB-lite"/>
    </source>
</evidence>
<keyword evidence="4" id="KW-1185">Reference proteome</keyword>
<feature type="region of interest" description="Disordered" evidence="1">
    <location>
        <begin position="88"/>
        <end position="113"/>
    </location>
</feature>
<accession>A0A6C7E2C8</accession>
<dbReference type="RefSeq" id="WP_015440484.1">
    <property type="nucleotide sequence ID" value="NC_020520.1"/>
</dbReference>
<feature type="compositionally biased region" description="Low complexity" evidence="1">
    <location>
        <begin position="98"/>
        <end position="113"/>
    </location>
</feature>
<reference evidence="3 4" key="1">
    <citation type="journal article" date="2013" name="Int. J. Syst. Evol. Microbiol.">
        <title>Ilumatobacter nonamiense sp. nov. and Ilumatobacter coccineum sp. nov., isolated from seashore sand.</title>
        <authorList>
            <person name="Matsumoto A."/>
            <person name="Kasai H."/>
            <person name="Matsuo Y."/>
            <person name="Shizuri Y."/>
            <person name="Ichikawa N."/>
            <person name="Fujita N."/>
            <person name="Omura S."/>
            <person name="Takahashi Y."/>
        </authorList>
    </citation>
    <scope>NUCLEOTIDE SEQUENCE [LARGE SCALE GENOMIC DNA]</scope>
    <source>
        <strain evidence="4">NBRC 103263 / KCTC 29153 / YM16-304</strain>
    </source>
</reference>
<keyword evidence="2" id="KW-0812">Transmembrane</keyword>
<organism evidence="3 4">
    <name type="scientific">Ilumatobacter coccineus (strain NBRC 103263 / KCTC 29153 / YM16-304)</name>
    <dbReference type="NCBI Taxonomy" id="1313172"/>
    <lineage>
        <taxon>Bacteria</taxon>
        <taxon>Bacillati</taxon>
        <taxon>Actinomycetota</taxon>
        <taxon>Acidimicrobiia</taxon>
        <taxon>Acidimicrobiales</taxon>
        <taxon>Ilumatobacteraceae</taxon>
        <taxon>Ilumatobacter</taxon>
    </lineage>
</organism>
<evidence type="ECO:0000313" key="4">
    <source>
        <dbReference type="Proteomes" id="UP000011863"/>
    </source>
</evidence>
<dbReference type="AlphaFoldDB" id="A0A6C7E2C8"/>
<sequence length="733" mass="79041">MTAEAQSPDPVESPLATFGHDLQRLAAKLPATDDVVGLADVERRRRRRQRRTQAGLALAAAGVIGIVGVGLTLRSDDTPSDDLIVTATPPVSADAPATSATPIQTTDPTTTDPATAVPADPEVGAGEPMGQRVLDPVDVALIDVEPVDVSEFVPTIEFESPPGVPADFDVEVVWEFLVEWDGGFLLGRSEQVPPDGVELSPSEANELLGEQLVDALFADATATSSTAVETLRDAGHGDEIDAILDEHPDVLEAFFSFEWPFGLDAYFSPDGTAWEPFEIDVPSDLGRPVQVTAADGRIAILTMPFRNALPLVEPMTVWSTSDLGDWTAQTVPISDPFADASTGARQYVSAYVQADQLIAGDAGWGVETTTHFNIDVQAVVEERFGQTLSGYGLRIADGQARIDLDQPGQEEQQIVIELADLGLDGEQAALLERDNLLEVWTGDWGDADATRFDESLYYYGGMAAFDGGIATWTATQVTVVEPGSGATSTHRFPDADYSVSTVIGLGDQLVVYSNDANSLTALYRLDPQQSTWTPLTVDRLPEKMTVGHGSSESVLTLTSRSLPPTLATTETFEQGDHRYTAVYAQPYNSYEVRRISTGEIVVEESVDVREPGFSEGQLFEFRTMGSDFDTMTVVDPTTGDPIIEMDADDLAAMWESQTQLDGSPIPEWTADDFSPRDTWLMVPSADAWLLHDLPEPALDDDGNPRYAHAPVAAVSGDVVLVQTVDGWLRFELS</sequence>
<name>A0A6C7E2C8_ILUCY</name>
<dbReference type="InterPro" id="IPR011043">
    <property type="entry name" value="Gal_Oxase/kelch_b-propeller"/>
</dbReference>
<proteinExistence type="predicted"/>
<evidence type="ECO:0000256" key="2">
    <source>
        <dbReference type="SAM" id="Phobius"/>
    </source>
</evidence>
<keyword evidence="2" id="KW-1133">Transmembrane helix</keyword>
<gene>
    <name evidence="3" type="ORF">YM304_09230</name>
</gene>
<dbReference type="SUPFAM" id="SSF50965">
    <property type="entry name" value="Galactose oxidase, central domain"/>
    <property type="match status" value="1"/>
</dbReference>
<evidence type="ECO:0000313" key="3">
    <source>
        <dbReference type="EMBL" id="BAN01237.1"/>
    </source>
</evidence>
<protein>
    <submittedName>
        <fullName evidence="3">Uncharacterized protein</fullName>
    </submittedName>
</protein>
<dbReference type="EMBL" id="AP012057">
    <property type="protein sequence ID" value="BAN01237.1"/>
    <property type="molecule type" value="Genomic_DNA"/>
</dbReference>